<protein>
    <submittedName>
        <fullName evidence="1">Uncharacterized protein</fullName>
    </submittedName>
</protein>
<comment type="caution">
    <text evidence="1">The sequence shown here is derived from an EMBL/GenBank/DDBJ whole genome shotgun (WGS) entry which is preliminary data.</text>
</comment>
<dbReference type="AlphaFoldDB" id="A0A438FTJ4"/>
<organism evidence="1 2">
    <name type="scientific">Vitis vinifera</name>
    <name type="common">Grape</name>
    <dbReference type="NCBI Taxonomy" id="29760"/>
    <lineage>
        <taxon>Eukaryota</taxon>
        <taxon>Viridiplantae</taxon>
        <taxon>Streptophyta</taxon>
        <taxon>Embryophyta</taxon>
        <taxon>Tracheophyta</taxon>
        <taxon>Spermatophyta</taxon>
        <taxon>Magnoliopsida</taxon>
        <taxon>eudicotyledons</taxon>
        <taxon>Gunneridae</taxon>
        <taxon>Pentapetalae</taxon>
        <taxon>rosids</taxon>
        <taxon>Vitales</taxon>
        <taxon>Vitaceae</taxon>
        <taxon>Viteae</taxon>
        <taxon>Vitis</taxon>
    </lineage>
</organism>
<sequence>MGPCPFGALNANSIKFQVFYGIVSLSFLWRSRIDVTVGNGDYIKSLLILRAMERMQMQGLPGFEVANASLFTCDSLAFGVSISLFPHKYSKQLGIRVSDDYWCKGFFIREEEWQSPPFVVHLDAAVAAIVHQEEIRT</sequence>
<name>A0A438FTJ4_VITVI</name>
<reference evidence="1 2" key="1">
    <citation type="journal article" date="2018" name="PLoS Genet.">
        <title>Population sequencing reveals clonal diversity and ancestral inbreeding in the grapevine cultivar Chardonnay.</title>
        <authorList>
            <person name="Roach M.J."/>
            <person name="Johnson D.L."/>
            <person name="Bohlmann J."/>
            <person name="van Vuuren H.J."/>
            <person name="Jones S.J."/>
            <person name="Pretorius I.S."/>
            <person name="Schmidt S.A."/>
            <person name="Borneman A.R."/>
        </authorList>
    </citation>
    <scope>NUCLEOTIDE SEQUENCE [LARGE SCALE GENOMIC DNA]</scope>
    <source>
        <strain evidence="2">cv. Chardonnay</strain>
        <tissue evidence="1">Leaf</tissue>
    </source>
</reference>
<dbReference type="Proteomes" id="UP000288805">
    <property type="component" value="Unassembled WGS sequence"/>
</dbReference>
<dbReference type="EMBL" id="QGNW01000744">
    <property type="protein sequence ID" value="RVW63282.1"/>
    <property type="molecule type" value="Genomic_DNA"/>
</dbReference>
<evidence type="ECO:0000313" key="2">
    <source>
        <dbReference type="Proteomes" id="UP000288805"/>
    </source>
</evidence>
<proteinExistence type="predicted"/>
<accession>A0A438FTJ4</accession>
<gene>
    <name evidence="1" type="ORF">CK203_058780</name>
</gene>
<evidence type="ECO:0000313" key="1">
    <source>
        <dbReference type="EMBL" id="RVW63282.1"/>
    </source>
</evidence>